<dbReference type="EMBL" id="JBHFQA010000009">
    <property type="protein sequence ID" value="KAL2093037.1"/>
    <property type="molecule type" value="Genomic_DNA"/>
</dbReference>
<evidence type="ECO:0000313" key="3">
    <source>
        <dbReference type="Proteomes" id="UP001591681"/>
    </source>
</evidence>
<dbReference type="PANTHER" id="PTHR47331:SF1">
    <property type="entry name" value="GAG-LIKE PROTEIN"/>
    <property type="match status" value="1"/>
</dbReference>
<comment type="caution">
    <text evidence="2">The sequence shown here is derived from an EMBL/GenBank/DDBJ whole genome shotgun (WGS) entry which is preliminary data.</text>
</comment>
<gene>
    <name evidence="2" type="ORF">ACEWY4_010349</name>
</gene>
<dbReference type="SUPFAM" id="SSF53098">
    <property type="entry name" value="Ribonuclease H-like"/>
    <property type="match status" value="1"/>
</dbReference>
<dbReference type="Gene3D" id="3.30.420.10">
    <property type="entry name" value="Ribonuclease H-like superfamily/Ribonuclease H"/>
    <property type="match status" value="1"/>
</dbReference>
<accession>A0ABD1K1M7</accession>
<evidence type="ECO:0000259" key="1">
    <source>
        <dbReference type="PROSITE" id="PS50994"/>
    </source>
</evidence>
<organism evidence="2 3">
    <name type="scientific">Coilia grayii</name>
    <name type="common">Gray's grenadier anchovy</name>
    <dbReference type="NCBI Taxonomy" id="363190"/>
    <lineage>
        <taxon>Eukaryota</taxon>
        <taxon>Metazoa</taxon>
        <taxon>Chordata</taxon>
        <taxon>Craniata</taxon>
        <taxon>Vertebrata</taxon>
        <taxon>Euteleostomi</taxon>
        <taxon>Actinopterygii</taxon>
        <taxon>Neopterygii</taxon>
        <taxon>Teleostei</taxon>
        <taxon>Clupei</taxon>
        <taxon>Clupeiformes</taxon>
        <taxon>Clupeoidei</taxon>
        <taxon>Engraulidae</taxon>
        <taxon>Coilinae</taxon>
        <taxon>Coilia</taxon>
    </lineage>
</organism>
<dbReference type="InterPro" id="IPR012337">
    <property type="entry name" value="RNaseH-like_sf"/>
</dbReference>
<feature type="domain" description="Integrase catalytic" evidence="1">
    <location>
        <begin position="15"/>
        <end position="202"/>
    </location>
</feature>
<dbReference type="Proteomes" id="UP001591681">
    <property type="component" value="Unassembled WGS sequence"/>
</dbReference>
<protein>
    <recommendedName>
        <fullName evidence="1">Integrase catalytic domain-containing protein</fullName>
    </recommendedName>
</protein>
<sequence>MGQQKMADLPVERVVPDLPAFTNVGVDYFAPVEVKKGRGRVKRYGVLFTCLPSRAVDLEVAYALYTYSCINAMWRFMCRRGQISHLISDNGTNFIRAERELREAVSNLDHSKIQHALLPNGLTWTFNPPAGSHHGGVWERLIRLVKRVLSSTLRLQTLDDESFHTVLFEAEAILNSCPITKASENVNDLEALTPNHVLLLNTKPLLPPGLFQRDDLYLKRRWRQVQ</sequence>
<dbReference type="AlphaFoldDB" id="A0ABD1K1M7"/>
<dbReference type="PROSITE" id="PS50994">
    <property type="entry name" value="INTEGRASE"/>
    <property type="match status" value="1"/>
</dbReference>
<dbReference type="PANTHER" id="PTHR47331">
    <property type="entry name" value="PHD-TYPE DOMAIN-CONTAINING PROTEIN"/>
    <property type="match status" value="1"/>
</dbReference>
<keyword evidence="3" id="KW-1185">Reference proteome</keyword>
<name>A0ABD1K1M7_9TELE</name>
<proteinExistence type="predicted"/>
<evidence type="ECO:0000313" key="2">
    <source>
        <dbReference type="EMBL" id="KAL2093037.1"/>
    </source>
</evidence>
<dbReference type="InterPro" id="IPR036397">
    <property type="entry name" value="RNaseH_sf"/>
</dbReference>
<dbReference type="InterPro" id="IPR001584">
    <property type="entry name" value="Integrase_cat-core"/>
</dbReference>
<reference evidence="2 3" key="1">
    <citation type="submission" date="2024-09" db="EMBL/GenBank/DDBJ databases">
        <title>A chromosome-level genome assembly of Gray's grenadier anchovy, Coilia grayii.</title>
        <authorList>
            <person name="Fu Z."/>
        </authorList>
    </citation>
    <scope>NUCLEOTIDE SEQUENCE [LARGE SCALE GENOMIC DNA]</scope>
    <source>
        <strain evidence="2">G4</strain>
        <tissue evidence="2">Muscle</tissue>
    </source>
</reference>